<protein>
    <submittedName>
        <fullName evidence="2">Uncharacterized protein</fullName>
    </submittedName>
</protein>
<accession>A0AAX6ERV9</accession>
<dbReference type="EMBL" id="JANAVB010034417">
    <property type="protein sequence ID" value="KAJ6806820.1"/>
    <property type="molecule type" value="Genomic_DNA"/>
</dbReference>
<dbReference type="Proteomes" id="UP001140949">
    <property type="component" value="Unassembled WGS sequence"/>
</dbReference>
<evidence type="ECO:0000256" key="1">
    <source>
        <dbReference type="SAM" id="MobiDB-lite"/>
    </source>
</evidence>
<evidence type="ECO:0000313" key="2">
    <source>
        <dbReference type="EMBL" id="KAJ6806820.1"/>
    </source>
</evidence>
<dbReference type="GO" id="GO:0006396">
    <property type="term" value="P:RNA processing"/>
    <property type="evidence" value="ECO:0007669"/>
    <property type="project" value="InterPro"/>
</dbReference>
<organism evidence="2 3">
    <name type="scientific">Iris pallida</name>
    <name type="common">Sweet iris</name>
    <dbReference type="NCBI Taxonomy" id="29817"/>
    <lineage>
        <taxon>Eukaryota</taxon>
        <taxon>Viridiplantae</taxon>
        <taxon>Streptophyta</taxon>
        <taxon>Embryophyta</taxon>
        <taxon>Tracheophyta</taxon>
        <taxon>Spermatophyta</taxon>
        <taxon>Magnoliopsida</taxon>
        <taxon>Liliopsida</taxon>
        <taxon>Asparagales</taxon>
        <taxon>Iridaceae</taxon>
        <taxon>Iridoideae</taxon>
        <taxon>Irideae</taxon>
        <taxon>Iris</taxon>
    </lineage>
</organism>
<dbReference type="AlphaFoldDB" id="A0AAX6ERV9"/>
<name>A0AAX6ERV9_IRIPA</name>
<reference evidence="2" key="2">
    <citation type="submission" date="2023-04" db="EMBL/GenBank/DDBJ databases">
        <authorList>
            <person name="Bruccoleri R.E."/>
            <person name="Oakeley E.J."/>
            <person name="Faust A.-M."/>
            <person name="Dessus-Babus S."/>
            <person name="Altorfer M."/>
            <person name="Burckhardt D."/>
            <person name="Oertli M."/>
            <person name="Naumann U."/>
            <person name="Petersen F."/>
            <person name="Wong J."/>
        </authorList>
    </citation>
    <scope>NUCLEOTIDE SEQUENCE</scope>
    <source>
        <strain evidence="2">GSM-AAB239-AS_SAM_17_03QT</strain>
        <tissue evidence="2">Leaf</tissue>
    </source>
</reference>
<dbReference type="Gene3D" id="6.20.50.20">
    <property type="match status" value="1"/>
</dbReference>
<feature type="region of interest" description="Disordered" evidence="1">
    <location>
        <begin position="232"/>
        <end position="279"/>
    </location>
</feature>
<proteinExistence type="predicted"/>
<dbReference type="PANTHER" id="PTHR36072">
    <property type="entry name" value="OS01G0541600 PROTEIN"/>
    <property type="match status" value="1"/>
</dbReference>
<evidence type="ECO:0000313" key="3">
    <source>
        <dbReference type="Proteomes" id="UP001140949"/>
    </source>
</evidence>
<keyword evidence="3" id="KW-1185">Reference proteome</keyword>
<sequence length="308" mass="33378">MNNRQKKGGGTLNPRMVQCTTLREETTGKRNVDSASMLKMEHLQKLATWAGGEANVPPLGALFGRQLASNAEAEGVALKTFLCERCESVLQPGFNCTIRIEKNVKKKGRRNESHIPSQNKVVYKCHFCSHPNSMRGTQKGYVKDLLRSRPGANSNVQPSGKVISTPEKKICSLNKVVGNFKNGLDEKKIPDQNAQSLPSVTDSITELTCNIPGVDADVEQISVEKSPVTPLRKLLDSSKKKRKARPTHGTDDGTGSASLNSGEGTGGSSRRKRKGGWSSLKKIAESNEAGSSRTISNFVIPLVLQAPK</sequence>
<comment type="caution">
    <text evidence="2">The sequence shown here is derived from an EMBL/GenBank/DDBJ whole genome shotgun (WGS) entry which is preliminary data.</text>
</comment>
<dbReference type="PANTHER" id="PTHR36072:SF2">
    <property type="entry name" value="OS01G0531000 PROTEIN"/>
    <property type="match status" value="1"/>
</dbReference>
<reference evidence="2" key="1">
    <citation type="journal article" date="2023" name="GigaByte">
        <title>Genome assembly of the bearded iris, Iris pallida Lam.</title>
        <authorList>
            <person name="Bruccoleri R.E."/>
            <person name="Oakeley E.J."/>
            <person name="Faust A.M.E."/>
            <person name="Altorfer M."/>
            <person name="Dessus-Babus S."/>
            <person name="Burckhardt D."/>
            <person name="Oertli M."/>
            <person name="Naumann U."/>
            <person name="Petersen F."/>
            <person name="Wong J."/>
        </authorList>
    </citation>
    <scope>NUCLEOTIDE SEQUENCE</scope>
    <source>
        <strain evidence="2">GSM-AAB239-AS_SAM_17_03QT</strain>
    </source>
</reference>
<dbReference type="InterPro" id="IPR007175">
    <property type="entry name" value="Rpr2/Snm1/Rpp21"/>
</dbReference>
<gene>
    <name evidence="2" type="ORF">M6B38_105745</name>
</gene>
<dbReference type="Pfam" id="PF04032">
    <property type="entry name" value="Rpr2"/>
    <property type="match status" value="1"/>
</dbReference>